<feature type="domain" description="Ribosomal protein/NADH dehydrogenase" evidence="4">
    <location>
        <begin position="715"/>
        <end position="800"/>
    </location>
</feature>
<dbReference type="SMART" id="SM00916">
    <property type="entry name" value="L51_S25_CI-B8"/>
    <property type="match status" value="1"/>
</dbReference>
<evidence type="ECO:0000313" key="5">
    <source>
        <dbReference type="EMBL" id="RHY26750.1"/>
    </source>
</evidence>
<evidence type="ECO:0000259" key="4">
    <source>
        <dbReference type="SMART" id="SM00916"/>
    </source>
</evidence>
<evidence type="ECO:0000256" key="3">
    <source>
        <dbReference type="SAM" id="MobiDB-lite"/>
    </source>
</evidence>
<reference evidence="5 6" key="1">
    <citation type="submission" date="2018-08" db="EMBL/GenBank/DDBJ databases">
        <title>Aphanomyces genome sequencing and annotation.</title>
        <authorList>
            <person name="Minardi D."/>
            <person name="Oidtmann B."/>
            <person name="Van Der Giezen M."/>
            <person name="Studholme D.J."/>
        </authorList>
    </citation>
    <scope>NUCLEOTIDE SEQUENCE [LARGE SCALE GENOMIC DNA]</scope>
    <source>
        <strain evidence="5 6">NJM0002</strain>
    </source>
</reference>
<evidence type="ECO:0000256" key="2">
    <source>
        <dbReference type="ARBA" id="ARBA00023128"/>
    </source>
</evidence>
<feature type="region of interest" description="Disordered" evidence="3">
    <location>
        <begin position="645"/>
        <end position="684"/>
    </location>
</feature>
<dbReference type="InterPro" id="IPR007741">
    <property type="entry name" value="Ribosomal_mL43/mS25/NADH_DH"/>
</dbReference>
<accession>A0A3R7A5P1</accession>
<dbReference type="Gene3D" id="3.40.30.10">
    <property type="entry name" value="Glutaredoxin"/>
    <property type="match status" value="1"/>
</dbReference>
<dbReference type="PANTHER" id="PTHR46599:SF3">
    <property type="entry name" value="PIGGYBAC TRANSPOSABLE ELEMENT-DERIVED PROTEIN 4"/>
    <property type="match status" value="1"/>
</dbReference>
<feature type="non-terminal residue" evidence="5">
    <location>
        <position position="1"/>
    </location>
</feature>
<dbReference type="GO" id="GO:0005739">
    <property type="term" value="C:mitochondrion"/>
    <property type="evidence" value="ECO:0007669"/>
    <property type="project" value="UniProtKB-SubCell"/>
</dbReference>
<comment type="subcellular location">
    <subcellularLocation>
        <location evidence="1">Mitochondrion</location>
    </subcellularLocation>
</comment>
<organism evidence="5 6">
    <name type="scientific">Aphanomyces invadans</name>
    <dbReference type="NCBI Taxonomy" id="157072"/>
    <lineage>
        <taxon>Eukaryota</taxon>
        <taxon>Sar</taxon>
        <taxon>Stramenopiles</taxon>
        <taxon>Oomycota</taxon>
        <taxon>Saprolegniomycetes</taxon>
        <taxon>Saprolegniales</taxon>
        <taxon>Verrucalvaceae</taxon>
        <taxon>Aphanomyces</taxon>
    </lineage>
</organism>
<dbReference type="EMBL" id="QUSY01000920">
    <property type="protein sequence ID" value="RHY26750.1"/>
    <property type="molecule type" value="Genomic_DNA"/>
</dbReference>
<evidence type="ECO:0000313" key="6">
    <source>
        <dbReference type="Proteomes" id="UP000285060"/>
    </source>
</evidence>
<dbReference type="VEuPathDB" id="FungiDB:H310_05995"/>
<dbReference type="InterPro" id="IPR036249">
    <property type="entry name" value="Thioredoxin-like_sf"/>
</dbReference>
<sequence length="857" mass="96426">DYDWLRGKEYDGATVLVGLVQRKLISSRFTYLLQWVPLPNDCLLAFDPSNSLHVNTNLTKYFDLNPKVDLLTLVQGRELFCSLGIKNVDPVMVARCVVSPESQDWFVDIPWHATTDPKHWDHDGVQLHVQLATVHVKPAITLEPMAPIDQHHRRALPFPPSLQHVPTSLKVASHHYTTLFQHSAVASFFAYLPITFWEDVVSATNIHGLSTGACAAVSCSGSLTEQVTGSITPATAFKLSEVMAYLGILLHVNLYNRFENVDEYWRAPSCKVFGGATDLREATLVEPGLSCPRFELLHQVIRCTKFREVTDPLSALRPIVRALQRQCAKTIDPGEDIFVTIDTHIASTKVPESLVDIAATPDLVATSAQRPTVWAKPIMPTTPLNIFAVTEWTSPRLSLGVLTNRDLPPAQHGHSGPMPSMVKMHLLTDGRRRKLHRWAAFDSSHASAVGSSLAPTSWAHTLMLHLMDIARVNAFLTRKIALPDSDASMWAFTKSLSTELMHGEWEYAPPHGCAKPPAAVPVDEEVPPPSETLDRPCVPRRSKAVFALKRPGKDSRCKTRQCVVCRWESTSKSKTVTEVTDYCDVHDVCLCSCVRQNYTPAPYMCPNTEWTCWEKFHRFYMPEKLFVKEKGARVQRRNWMYKLRHGKSNGANDDQGSDDNAADEPSCHNQPYTTVPRPSHDARPIVTSTSAQRPKMSWRAQISRNIQELRFVACSTSDSSKGLRYVHNDATTKSTETLKIVRFADQLKMLNPCTPFIYREAEDVEPFVYARFDWGVDKQVYVKHKSDDDILRVLKEMNQFGETAARSPESDILLAQPIIDGRIGEDEYEPINITWDGVTIRRNPDFTAPLNVDEEDI</sequence>
<keyword evidence="2" id="KW-0496">Mitochondrion</keyword>
<gene>
    <name evidence="5" type="ORF">DYB32_007326</name>
</gene>
<protein>
    <recommendedName>
        <fullName evidence="4">Ribosomal protein/NADH dehydrogenase domain-containing protein</fullName>
    </recommendedName>
</protein>
<dbReference type="Pfam" id="PF13843">
    <property type="entry name" value="DDE_Tnp_1_7"/>
    <property type="match status" value="1"/>
</dbReference>
<dbReference type="Proteomes" id="UP000285060">
    <property type="component" value="Unassembled WGS sequence"/>
</dbReference>
<name>A0A3R7A5P1_9STRA</name>
<dbReference type="PANTHER" id="PTHR46599">
    <property type="entry name" value="PIGGYBAC TRANSPOSABLE ELEMENT-DERIVED PROTEIN 4"/>
    <property type="match status" value="1"/>
</dbReference>
<proteinExistence type="predicted"/>
<dbReference type="AlphaFoldDB" id="A0A3R7A5P1"/>
<keyword evidence="6" id="KW-1185">Reference proteome</keyword>
<dbReference type="InterPro" id="IPR029526">
    <property type="entry name" value="PGBD"/>
</dbReference>
<dbReference type="SUPFAM" id="SSF52833">
    <property type="entry name" value="Thioredoxin-like"/>
    <property type="match status" value="1"/>
</dbReference>
<evidence type="ECO:0000256" key="1">
    <source>
        <dbReference type="ARBA" id="ARBA00004173"/>
    </source>
</evidence>
<comment type="caution">
    <text evidence="5">The sequence shown here is derived from an EMBL/GenBank/DDBJ whole genome shotgun (WGS) entry which is preliminary data.</text>
</comment>